<evidence type="ECO:0000313" key="3">
    <source>
        <dbReference type="Proteomes" id="UP001215280"/>
    </source>
</evidence>
<feature type="non-terminal residue" evidence="2">
    <location>
        <position position="222"/>
    </location>
</feature>
<reference evidence="2" key="1">
    <citation type="submission" date="2023-03" db="EMBL/GenBank/DDBJ databases">
        <title>Massive genome expansion in bonnet fungi (Mycena s.s.) driven by repeated elements and novel gene families across ecological guilds.</title>
        <authorList>
            <consortium name="Lawrence Berkeley National Laboratory"/>
            <person name="Harder C.B."/>
            <person name="Miyauchi S."/>
            <person name="Viragh M."/>
            <person name="Kuo A."/>
            <person name="Thoen E."/>
            <person name="Andreopoulos B."/>
            <person name="Lu D."/>
            <person name="Skrede I."/>
            <person name="Drula E."/>
            <person name="Henrissat B."/>
            <person name="Morin E."/>
            <person name="Kohler A."/>
            <person name="Barry K."/>
            <person name="LaButti K."/>
            <person name="Morin E."/>
            <person name="Salamov A."/>
            <person name="Lipzen A."/>
            <person name="Mereny Z."/>
            <person name="Hegedus B."/>
            <person name="Baldrian P."/>
            <person name="Stursova M."/>
            <person name="Weitz H."/>
            <person name="Taylor A."/>
            <person name="Grigoriev I.V."/>
            <person name="Nagy L.G."/>
            <person name="Martin F."/>
            <person name="Kauserud H."/>
        </authorList>
    </citation>
    <scope>NUCLEOTIDE SEQUENCE</scope>
    <source>
        <strain evidence="2">CBHHK188m</strain>
    </source>
</reference>
<name>A0AAD7IY07_9AGAR</name>
<dbReference type="PANTHER" id="PTHR21310:SF15">
    <property type="entry name" value="AMINOGLYCOSIDE PHOSPHOTRANSFERASE DOMAIN-CONTAINING PROTEIN"/>
    <property type="match status" value="1"/>
</dbReference>
<sequence length="222" mass="25086">VISLPFGLVLKMNESSGHTTKVTTLQLLSSLKAINHPFLFHCVFSSMKDRGYMVSTWVDGDSTADVWDVLQPTDLKRMADDLQDQWQALQSQTENQRHPICSAAGGTIVDARVPWIAEERPQVFHDCCVSATEVWLGLDYDIPSGQALRKDMQTVLDTVYHISFCHGDMLPKNFISPGGLARWQEGGSRVCFIDWEQAGWLPIYWDALKTTWVEDDTNSEYT</sequence>
<dbReference type="AlphaFoldDB" id="A0AAD7IY07"/>
<dbReference type="EMBL" id="JARJLG010000073">
    <property type="protein sequence ID" value="KAJ7752833.1"/>
    <property type="molecule type" value="Genomic_DNA"/>
</dbReference>
<feature type="domain" description="Aminoglycoside phosphotransferase" evidence="1">
    <location>
        <begin position="51"/>
        <end position="212"/>
    </location>
</feature>
<protein>
    <recommendedName>
        <fullName evidence="1">Aminoglycoside phosphotransferase domain-containing protein</fullName>
    </recommendedName>
</protein>
<accession>A0AAD7IY07</accession>
<dbReference type="InterPro" id="IPR051678">
    <property type="entry name" value="AGP_Transferase"/>
</dbReference>
<proteinExistence type="predicted"/>
<gene>
    <name evidence="2" type="ORF">DFH07DRAFT_694746</name>
</gene>
<organism evidence="2 3">
    <name type="scientific">Mycena maculata</name>
    <dbReference type="NCBI Taxonomy" id="230809"/>
    <lineage>
        <taxon>Eukaryota</taxon>
        <taxon>Fungi</taxon>
        <taxon>Dikarya</taxon>
        <taxon>Basidiomycota</taxon>
        <taxon>Agaricomycotina</taxon>
        <taxon>Agaricomycetes</taxon>
        <taxon>Agaricomycetidae</taxon>
        <taxon>Agaricales</taxon>
        <taxon>Marasmiineae</taxon>
        <taxon>Mycenaceae</taxon>
        <taxon>Mycena</taxon>
    </lineage>
</organism>
<dbReference type="PANTHER" id="PTHR21310">
    <property type="entry name" value="AMINOGLYCOSIDE PHOSPHOTRANSFERASE-RELATED-RELATED"/>
    <property type="match status" value="1"/>
</dbReference>
<dbReference type="Pfam" id="PF01636">
    <property type="entry name" value="APH"/>
    <property type="match status" value="1"/>
</dbReference>
<feature type="non-terminal residue" evidence="2">
    <location>
        <position position="1"/>
    </location>
</feature>
<dbReference type="Proteomes" id="UP001215280">
    <property type="component" value="Unassembled WGS sequence"/>
</dbReference>
<keyword evidence="3" id="KW-1185">Reference proteome</keyword>
<dbReference type="SUPFAM" id="SSF56112">
    <property type="entry name" value="Protein kinase-like (PK-like)"/>
    <property type="match status" value="1"/>
</dbReference>
<dbReference type="InterPro" id="IPR002575">
    <property type="entry name" value="Aminoglycoside_PTrfase"/>
</dbReference>
<evidence type="ECO:0000313" key="2">
    <source>
        <dbReference type="EMBL" id="KAJ7752833.1"/>
    </source>
</evidence>
<comment type="caution">
    <text evidence="2">The sequence shown here is derived from an EMBL/GenBank/DDBJ whole genome shotgun (WGS) entry which is preliminary data.</text>
</comment>
<dbReference type="Gene3D" id="3.90.1200.10">
    <property type="match status" value="1"/>
</dbReference>
<evidence type="ECO:0000259" key="1">
    <source>
        <dbReference type="Pfam" id="PF01636"/>
    </source>
</evidence>
<dbReference type="InterPro" id="IPR011009">
    <property type="entry name" value="Kinase-like_dom_sf"/>
</dbReference>